<keyword evidence="1" id="KW-0433">Leucine-rich repeat</keyword>
<evidence type="ECO:0000313" key="5">
    <source>
        <dbReference type="EMBL" id="KJA18543.1"/>
    </source>
</evidence>
<dbReference type="STRING" id="945553.A0A0D2M5T1"/>
<dbReference type="Pfam" id="PF23598">
    <property type="entry name" value="LRR_14"/>
    <property type="match status" value="1"/>
</dbReference>
<accession>A0A0D2M5T1</accession>
<reference evidence="6" key="1">
    <citation type="submission" date="2014-04" db="EMBL/GenBank/DDBJ databases">
        <title>Evolutionary Origins and Diversification of the Mycorrhizal Mutualists.</title>
        <authorList>
            <consortium name="DOE Joint Genome Institute"/>
            <consortium name="Mycorrhizal Genomics Consortium"/>
            <person name="Kohler A."/>
            <person name="Kuo A."/>
            <person name="Nagy L.G."/>
            <person name="Floudas D."/>
            <person name="Copeland A."/>
            <person name="Barry K.W."/>
            <person name="Cichocki N."/>
            <person name="Veneault-Fourrey C."/>
            <person name="LaButti K."/>
            <person name="Lindquist E.A."/>
            <person name="Lipzen A."/>
            <person name="Lundell T."/>
            <person name="Morin E."/>
            <person name="Murat C."/>
            <person name="Riley R."/>
            <person name="Ohm R."/>
            <person name="Sun H."/>
            <person name="Tunlid A."/>
            <person name="Henrissat B."/>
            <person name="Grigoriev I.V."/>
            <person name="Hibbett D.S."/>
            <person name="Martin F."/>
        </authorList>
    </citation>
    <scope>NUCLEOTIDE SEQUENCE [LARGE SCALE GENOMIC DNA]</scope>
    <source>
        <strain evidence="6">FD-334 SS-4</strain>
    </source>
</reference>
<evidence type="ECO:0000259" key="4">
    <source>
        <dbReference type="Pfam" id="PF23598"/>
    </source>
</evidence>
<dbReference type="SUPFAM" id="SSF52075">
    <property type="entry name" value="Outer arm dynein light chain 1"/>
    <property type="match status" value="1"/>
</dbReference>
<feature type="region of interest" description="Disordered" evidence="3">
    <location>
        <begin position="927"/>
        <end position="946"/>
    </location>
</feature>
<feature type="compositionally biased region" description="Polar residues" evidence="3">
    <location>
        <begin position="276"/>
        <end position="289"/>
    </location>
</feature>
<dbReference type="InterPro" id="IPR032675">
    <property type="entry name" value="LRR_dom_sf"/>
</dbReference>
<keyword evidence="2" id="KW-0677">Repeat</keyword>
<dbReference type="InterPro" id="IPR003591">
    <property type="entry name" value="Leu-rich_rpt_typical-subtyp"/>
</dbReference>
<dbReference type="AlphaFoldDB" id="A0A0D2M5T1"/>
<dbReference type="OrthoDB" id="1394818at2759"/>
<proteinExistence type="predicted"/>
<evidence type="ECO:0000256" key="1">
    <source>
        <dbReference type="ARBA" id="ARBA00022614"/>
    </source>
</evidence>
<feature type="compositionally biased region" description="Polar residues" evidence="3">
    <location>
        <begin position="707"/>
        <end position="729"/>
    </location>
</feature>
<dbReference type="SMART" id="SM00369">
    <property type="entry name" value="LRR_TYP"/>
    <property type="match status" value="4"/>
</dbReference>
<feature type="region of interest" description="Disordered" evidence="3">
    <location>
        <begin position="210"/>
        <end position="231"/>
    </location>
</feature>
<feature type="domain" description="Disease resistance R13L4/SHOC-2-like LRR" evidence="4">
    <location>
        <begin position="91"/>
        <end position="190"/>
    </location>
</feature>
<gene>
    <name evidence="5" type="ORF">HYPSUDRAFT_45062</name>
</gene>
<dbReference type="PANTHER" id="PTHR45712">
    <property type="entry name" value="AGAP008170-PA"/>
    <property type="match status" value="1"/>
</dbReference>
<dbReference type="InterPro" id="IPR050333">
    <property type="entry name" value="SLRP"/>
</dbReference>
<dbReference type="Pfam" id="PF10428">
    <property type="entry name" value="SOG2"/>
    <property type="match status" value="1"/>
</dbReference>
<dbReference type="EMBL" id="KN817587">
    <property type="protein sequence ID" value="KJA18543.1"/>
    <property type="molecule type" value="Genomic_DNA"/>
</dbReference>
<feature type="compositionally biased region" description="Low complexity" evidence="3">
    <location>
        <begin position="680"/>
        <end position="699"/>
    </location>
</feature>
<dbReference type="InterPro" id="IPR055414">
    <property type="entry name" value="LRR_R13L4/SHOC2-like"/>
</dbReference>
<sequence length="946" mass="104980">MSIQDEEERRTSPFLSALSSEQIADAVSHSTDNGVTLFLSKLGICEIGSRKAEELVAAGQSGYQEDGSTVERLALGYNRLTTLPSEFELFTRLRYINLKHNMFSVFPTALTKLPCLDTLDISHNKIRNLPLNPGNLVRLRVFCLARNKITRLPTYLSQFRKLDVLQIDRNPITWPPTSAMEQLGEFQDLHKGKEWILKLQNWLEADGAKDKEYDDSGYSEQPEWEPDRSYDDLWGSPLRQGIFDAGLTPHARSFSIDSISSIPDSPLLSDTDEQRSNSNQPISNLGRNENENLALQLSRNSGNYSADTLSTPSPTLLKPSNDVQGEAEQMHLRTTSYASILRKPYSNPVVLKQSLPDLRTAHKDLGKPVPPLPQIPYPGGASEEPSSHHPALDTQDSELITASHAEHSRISDGRSHPFVAAERNSYFQRSLSIQSTNNNLSRPLVCLVETARSILFSMGQLHQTLDRCAHHGAFERTSQKLKKALDPANMTMLHLIRSLDRFDDVSQQSSPSPAVCRGLVECCRDTVTAYRKALAPLVNQIAQEPSADARFTRLLILEIYGINAEICLAWQAMANEIELLRPFISNNLYSQLSAYSNIGSATVHLQELKPAVRLRSIDNGIARSGKARRHAGSFSSKDVQIGKELPSYDIIPISAGRLATQALNPTLRTPKRQITVPILSTPSSSYFPPTPSSSLPTSSDYAHNHLRQNSQSSIHDSPSLISPTTSLESPSDLRPFAGKDVRQALQTAVEVAPIVWDHLEKVLSDVLIVDNEIRETLDSARSATTILARNVADLYEEDIEPDKRLLRENAYAFLKIVLQLSNILKTHGNPRSVTPTLRMNMVKLANSTQEFANILQFPSISYTPRSSSPTLLPKYSTYNSSPYQIQDNQLSSSLSRAPSAQPPSIHKPPISSNYELQPILPLSIKTSGTRRIRATRETSIDGADPG</sequence>
<dbReference type="InterPro" id="IPR001611">
    <property type="entry name" value="Leu-rich_rpt"/>
</dbReference>
<feature type="region of interest" description="Disordered" evidence="3">
    <location>
        <begin position="361"/>
        <end position="392"/>
    </location>
</feature>
<evidence type="ECO:0000256" key="3">
    <source>
        <dbReference type="SAM" id="MobiDB-lite"/>
    </source>
</evidence>
<dbReference type="Gene3D" id="3.80.10.10">
    <property type="entry name" value="Ribonuclease Inhibitor"/>
    <property type="match status" value="1"/>
</dbReference>
<organism evidence="5 6">
    <name type="scientific">Hypholoma sublateritium (strain FD-334 SS-4)</name>
    <dbReference type="NCBI Taxonomy" id="945553"/>
    <lineage>
        <taxon>Eukaryota</taxon>
        <taxon>Fungi</taxon>
        <taxon>Dikarya</taxon>
        <taxon>Basidiomycota</taxon>
        <taxon>Agaricomycotina</taxon>
        <taxon>Agaricomycetes</taxon>
        <taxon>Agaricomycetidae</taxon>
        <taxon>Agaricales</taxon>
        <taxon>Agaricineae</taxon>
        <taxon>Strophariaceae</taxon>
        <taxon>Hypholoma</taxon>
    </lineage>
</organism>
<protein>
    <recommendedName>
        <fullName evidence="4">Disease resistance R13L4/SHOC-2-like LRR domain-containing protein</fullName>
    </recommendedName>
</protein>
<dbReference type="PROSITE" id="PS51450">
    <property type="entry name" value="LRR"/>
    <property type="match status" value="1"/>
</dbReference>
<feature type="region of interest" description="Disordered" evidence="3">
    <location>
        <begin position="264"/>
        <end position="289"/>
    </location>
</feature>
<feature type="region of interest" description="Disordered" evidence="3">
    <location>
        <begin position="888"/>
        <end position="913"/>
    </location>
</feature>
<feature type="region of interest" description="Disordered" evidence="3">
    <location>
        <begin position="679"/>
        <end position="735"/>
    </location>
</feature>
<dbReference type="PANTHER" id="PTHR45712:SF22">
    <property type="entry name" value="INSULIN-LIKE GROWTH FACTOR-BINDING PROTEIN COMPLEX ACID LABILE SUBUNIT"/>
    <property type="match status" value="1"/>
</dbReference>
<feature type="compositionally biased region" description="Polar residues" evidence="3">
    <location>
        <begin position="888"/>
        <end position="898"/>
    </location>
</feature>
<evidence type="ECO:0000256" key="2">
    <source>
        <dbReference type="ARBA" id="ARBA00022737"/>
    </source>
</evidence>
<dbReference type="Proteomes" id="UP000054270">
    <property type="component" value="Unassembled WGS sequence"/>
</dbReference>
<dbReference type="InterPro" id="IPR019487">
    <property type="entry name" value="RAM_signalling_pathway_SOG2"/>
</dbReference>
<evidence type="ECO:0000313" key="6">
    <source>
        <dbReference type="Proteomes" id="UP000054270"/>
    </source>
</evidence>
<name>A0A0D2M5T1_HYPSF</name>
<keyword evidence="6" id="KW-1185">Reference proteome</keyword>
<dbReference type="OMA" id="VRPYLWD"/>